<accession>A0AAD9F509</accession>
<dbReference type="InterPro" id="IPR037695">
    <property type="entry name" value="IQUB"/>
</dbReference>
<sequence>MSERRENEEQEVKEDEEEEEDTDTNVEPGGNTVEQPAEDDREPGRRGEEEQEYRTTPDVLETVEEAETQADLSHDAEQLGEPQRTEHVGNSTATVKVVLVPEGHVMTVAFAIGLSIAQLKLHLANELRVPADVLHIFLDGRAVDEQQSLMELGVRPNGSTRMEMSSIDPDSHPLRPLRPPEQDNMPDVITVRVQTEENMFREVVVEIERPPQQKAFLGGFKHRLTGAQYHHAAVQTLPKRRADRGVVLFSRNTQTVELQSEAQQCPLMPPPR</sequence>
<evidence type="ECO:0000313" key="3">
    <source>
        <dbReference type="EMBL" id="KAK1888486.1"/>
    </source>
</evidence>
<dbReference type="GO" id="GO:0060271">
    <property type="term" value="P:cilium assembly"/>
    <property type="evidence" value="ECO:0007669"/>
    <property type="project" value="TreeGrafter"/>
</dbReference>
<dbReference type="AlphaFoldDB" id="A0AAD9F509"/>
<comment type="caution">
    <text evidence="3">The sequence shown here is derived from an EMBL/GenBank/DDBJ whole genome shotgun (WGS) entry which is preliminary data.</text>
</comment>
<feature type="domain" description="Ubiquitin-like" evidence="2">
    <location>
        <begin position="93"/>
        <end position="162"/>
    </location>
</feature>
<evidence type="ECO:0000259" key="2">
    <source>
        <dbReference type="PROSITE" id="PS50053"/>
    </source>
</evidence>
<feature type="compositionally biased region" description="Acidic residues" evidence="1">
    <location>
        <begin position="8"/>
        <end position="24"/>
    </location>
</feature>
<dbReference type="PANTHER" id="PTHR21074:SF0">
    <property type="entry name" value="IQ AND UBIQUITIN-LIKE DOMAIN-CONTAINING PROTEIN"/>
    <property type="match status" value="1"/>
</dbReference>
<name>A0AAD9F509_DISEL</name>
<keyword evidence="4" id="KW-1185">Reference proteome</keyword>
<dbReference type="GO" id="GO:0001669">
    <property type="term" value="C:acrosomal vesicle"/>
    <property type="evidence" value="ECO:0007669"/>
    <property type="project" value="TreeGrafter"/>
</dbReference>
<dbReference type="InterPro" id="IPR000626">
    <property type="entry name" value="Ubiquitin-like_dom"/>
</dbReference>
<dbReference type="InterPro" id="IPR029071">
    <property type="entry name" value="Ubiquitin-like_domsf"/>
</dbReference>
<feature type="compositionally biased region" description="Basic and acidic residues" evidence="1">
    <location>
        <begin position="42"/>
        <end position="55"/>
    </location>
</feature>
<gene>
    <name evidence="3" type="ORF">KUDE01_029269</name>
</gene>
<dbReference type="CDD" id="cd17061">
    <property type="entry name" value="Ubl_IQUB"/>
    <property type="match status" value="1"/>
</dbReference>
<dbReference type="Gene3D" id="3.10.20.90">
    <property type="entry name" value="Phosphatidylinositol 3-kinase Catalytic Subunit, Chain A, domain 1"/>
    <property type="match status" value="1"/>
</dbReference>
<feature type="compositionally biased region" description="Basic and acidic residues" evidence="1">
    <location>
        <begin position="169"/>
        <end position="181"/>
    </location>
</feature>
<protein>
    <submittedName>
        <fullName evidence="3">IQ and ubiquitin-like domain containing protein</fullName>
    </submittedName>
</protein>
<dbReference type="GO" id="GO:0031514">
    <property type="term" value="C:motile cilium"/>
    <property type="evidence" value="ECO:0007669"/>
    <property type="project" value="TreeGrafter"/>
</dbReference>
<proteinExistence type="predicted"/>
<dbReference type="Proteomes" id="UP001228049">
    <property type="component" value="Unassembled WGS sequence"/>
</dbReference>
<dbReference type="GO" id="GO:0030317">
    <property type="term" value="P:flagellated sperm motility"/>
    <property type="evidence" value="ECO:0007669"/>
    <property type="project" value="TreeGrafter"/>
</dbReference>
<evidence type="ECO:0000256" key="1">
    <source>
        <dbReference type="SAM" id="MobiDB-lite"/>
    </source>
</evidence>
<organism evidence="3 4">
    <name type="scientific">Dissostichus eleginoides</name>
    <name type="common">Patagonian toothfish</name>
    <name type="synonym">Dissostichus amissus</name>
    <dbReference type="NCBI Taxonomy" id="100907"/>
    <lineage>
        <taxon>Eukaryota</taxon>
        <taxon>Metazoa</taxon>
        <taxon>Chordata</taxon>
        <taxon>Craniata</taxon>
        <taxon>Vertebrata</taxon>
        <taxon>Euteleostomi</taxon>
        <taxon>Actinopterygii</taxon>
        <taxon>Neopterygii</taxon>
        <taxon>Teleostei</taxon>
        <taxon>Neoteleostei</taxon>
        <taxon>Acanthomorphata</taxon>
        <taxon>Eupercaria</taxon>
        <taxon>Perciformes</taxon>
        <taxon>Notothenioidei</taxon>
        <taxon>Nototheniidae</taxon>
        <taxon>Dissostichus</taxon>
    </lineage>
</organism>
<dbReference type="PANTHER" id="PTHR21074">
    <property type="entry name" value="IQ AND UBIQUITIN-LIKE DOMAIN-CONTAINING PROTEIN"/>
    <property type="match status" value="1"/>
</dbReference>
<feature type="region of interest" description="Disordered" evidence="1">
    <location>
        <begin position="1"/>
        <end position="60"/>
    </location>
</feature>
<evidence type="ECO:0000313" key="4">
    <source>
        <dbReference type="Proteomes" id="UP001228049"/>
    </source>
</evidence>
<dbReference type="SUPFAM" id="SSF54236">
    <property type="entry name" value="Ubiquitin-like"/>
    <property type="match status" value="1"/>
</dbReference>
<dbReference type="PROSITE" id="PS50053">
    <property type="entry name" value="UBIQUITIN_2"/>
    <property type="match status" value="1"/>
</dbReference>
<dbReference type="EMBL" id="JASDAP010000018">
    <property type="protein sequence ID" value="KAK1888486.1"/>
    <property type="molecule type" value="Genomic_DNA"/>
</dbReference>
<reference evidence="3" key="1">
    <citation type="submission" date="2023-04" db="EMBL/GenBank/DDBJ databases">
        <title>Chromosome-level genome of Chaenocephalus aceratus.</title>
        <authorList>
            <person name="Park H."/>
        </authorList>
    </citation>
    <scope>NUCLEOTIDE SEQUENCE</scope>
    <source>
        <strain evidence="3">DE</strain>
        <tissue evidence="3">Muscle</tissue>
    </source>
</reference>
<feature type="region of interest" description="Disordered" evidence="1">
    <location>
        <begin position="156"/>
        <end position="184"/>
    </location>
</feature>